<dbReference type="AlphaFoldDB" id="A0A0H2RQK4"/>
<organism evidence="1 2">
    <name type="scientific">Schizopora paradoxa</name>
    <dbReference type="NCBI Taxonomy" id="27342"/>
    <lineage>
        <taxon>Eukaryota</taxon>
        <taxon>Fungi</taxon>
        <taxon>Dikarya</taxon>
        <taxon>Basidiomycota</taxon>
        <taxon>Agaricomycotina</taxon>
        <taxon>Agaricomycetes</taxon>
        <taxon>Hymenochaetales</taxon>
        <taxon>Schizoporaceae</taxon>
        <taxon>Schizopora</taxon>
    </lineage>
</organism>
<keyword evidence="2" id="KW-1185">Reference proteome</keyword>
<dbReference type="Proteomes" id="UP000053477">
    <property type="component" value="Unassembled WGS sequence"/>
</dbReference>
<name>A0A0H2RQK4_9AGAM</name>
<evidence type="ECO:0000313" key="1">
    <source>
        <dbReference type="EMBL" id="KLO07076.1"/>
    </source>
</evidence>
<proteinExistence type="predicted"/>
<dbReference type="EMBL" id="KQ086162">
    <property type="protein sequence ID" value="KLO07076.1"/>
    <property type="molecule type" value="Genomic_DNA"/>
</dbReference>
<evidence type="ECO:0000313" key="2">
    <source>
        <dbReference type="Proteomes" id="UP000053477"/>
    </source>
</evidence>
<protein>
    <submittedName>
        <fullName evidence="1">Uncharacterized protein</fullName>
    </submittedName>
</protein>
<gene>
    <name evidence="1" type="ORF">SCHPADRAFT_932674</name>
</gene>
<reference evidence="1 2" key="1">
    <citation type="submission" date="2015-04" db="EMBL/GenBank/DDBJ databases">
        <title>Complete genome sequence of Schizopora paradoxa KUC8140, a cosmopolitan wood degrader in East Asia.</title>
        <authorList>
            <consortium name="DOE Joint Genome Institute"/>
            <person name="Min B."/>
            <person name="Park H."/>
            <person name="Jang Y."/>
            <person name="Kim J.-J."/>
            <person name="Kim K.H."/>
            <person name="Pangilinan J."/>
            <person name="Lipzen A."/>
            <person name="Riley R."/>
            <person name="Grigoriev I.V."/>
            <person name="Spatafora J.W."/>
            <person name="Choi I.-G."/>
        </authorList>
    </citation>
    <scope>NUCLEOTIDE SEQUENCE [LARGE SCALE GENOMIC DNA]</scope>
    <source>
        <strain evidence="1 2">KUC8140</strain>
    </source>
</reference>
<sequence>MNRLIATRNLKSTVKQIEKLCGFSETTVLQRHASSTDRQESINTTKLEVLCDTLSSYASSGLRTELGASEEILRLSVEDPVIRIVLGRLRRGLSQIVWNDAIEKVHQLWSRLLFVTQAPLNTSDSNSTGASMYMESNFESLMTSLSQSDFSFLAARYLRHAMQLQLTGNNLYLVVKLWHRYMDIAVDGAIDIEWSNMNDCISDLPSGKTRITFVSPDRFGKFAANLLSSSRIADAPNVFRTFLHFPQIKFVESRDSRNSLPHFSFSHTSIDKWEFRLLPLYRRAFLEEASVQFKCTPRAVVSRILQPSKEFIQGTILDAPSIWEEYCELAEITRLDSGVRGPLYIGDEFLSAMLSNDVETRATATFLVTSLASIDQYNWISTQIQQMGDMVDFNQVRHLIGARSLPLFDNVPYLRRFRVGEDFHITSDNVPEPPSALIHAFSTPDRVLRDFHVDTLILSGEVVMWLRVHGRSAPFTASNSRPVVAGYSQEGRTAYVAAVKVGHIYYFTTVVEGAIFARYRDCVGEVYEEDVFYVLSERGGVNGFRHSFTFQWHRLWPTKDPRYSPTSDSARKDDEALISLLNDLQSGEYSG</sequence>
<accession>A0A0H2RQK4</accession>
<dbReference type="InParanoid" id="A0A0H2RQK4"/>